<proteinExistence type="predicted"/>
<accession>A0A6C0CBM3</accession>
<reference evidence="1" key="1">
    <citation type="journal article" date="2020" name="Nature">
        <title>Giant virus diversity and host interactions through global metagenomics.</title>
        <authorList>
            <person name="Schulz F."/>
            <person name="Roux S."/>
            <person name="Paez-Espino D."/>
            <person name="Jungbluth S."/>
            <person name="Walsh D.A."/>
            <person name="Denef V.J."/>
            <person name="McMahon K.D."/>
            <person name="Konstantinidis K.T."/>
            <person name="Eloe-Fadrosh E.A."/>
            <person name="Kyrpides N.C."/>
            <person name="Woyke T."/>
        </authorList>
    </citation>
    <scope>NUCLEOTIDE SEQUENCE</scope>
    <source>
        <strain evidence="1">GVMAG-M-3300020523-10</strain>
    </source>
</reference>
<protein>
    <submittedName>
        <fullName evidence="1">Uncharacterized protein</fullName>
    </submittedName>
</protein>
<organism evidence="1">
    <name type="scientific">viral metagenome</name>
    <dbReference type="NCBI Taxonomy" id="1070528"/>
    <lineage>
        <taxon>unclassified sequences</taxon>
        <taxon>metagenomes</taxon>
        <taxon>organismal metagenomes</taxon>
    </lineage>
</organism>
<name>A0A6C0CBM3_9ZZZZ</name>
<dbReference type="AlphaFoldDB" id="A0A6C0CBM3"/>
<evidence type="ECO:0000313" key="1">
    <source>
        <dbReference type="EMBL" id="QHT01743.1"/>
    </source>
</evidence>
<dbReference type="EMBL" id="MN739380">
    <property type="protein sequence ID" value="QHT01743.1"/>
    <property type="molecule type" value="Genomic_DNA"/>
</dbReference>
<sequence>MSKSVNKKYSLKQNKDKTLTSKNSSTNLHIYISSLLTQKIVLNYNEVNSDLFNTLEVRLKQFNEGKCIKDGYVKNNSVKLLTYSGGELFSNKLVFECVFECLITNPVESMILNCEAKSITKVGVRAELVTDDNITPYIIFIARDHHYNNEMFSQIKENDMLQVRVLGQRYELNDKFISVIAELIAINNYGTLKKELEGDYGLEVEDTLDSAMEQTGGETKIKLKTKKSGQKVKKNMA</sequence>